<dbReference type="Proteomes" id="UP000192276">
    <property type="component" value="Unassembled WGS sequence"/>
</dbReference>
<dbReference type="OrthoDB" id="679100at2"/>
<name>A0A1V9EZV4_9BACT</name>
<organism evidence="1 2">
    <name type="scientific">Niastella populi</name>
    <dbReference type="NCBI Taxonomy" id="550983"/>
    <lineage>
        <taxon>Bacteria</taxon>
        <taxon>Pseudomonadati</taxon>
        <taxon>Bacteroidota</taxon>
        <taxon>Chitinophagia</taxon>
        <taxon>Chitinophagales</taxon>
        <taxon>Chitinophagaceae</taxon>
        <taxon>Niastella</taxon>
    </lineage>
</organism>
<dbReference type="EMBL" id="LWBP01000217">
    <property type="protein sequence ID" value="OQP51681.1"/>
    <property type="molecule type" value="Genomic_DNA"/>
</dbReference>
<protein>
    <submittedName>
        <fullName evidence="1">Uncharacterized protein</fullName>
    </submittedName>
</protein>
<reference evidence="2" key="1">
    <citation type="submission" date="2016-04" db="EMBL/GenBank/DDBJ databases">
        <authorList>
            <person name="Chen L."/>
            <person name="Zhuang W."/>
            <person name="Wang G."/>
        </authorList>
    </citation>
    <scope>NUCLEOTIDE SEQUENCE [LARGE SCALE GENOMIC DNA]</scope>
    <source>
        <strain evidence="2">208</strain>
    </source>
</reference>
<dbReference type="RefSeq" id="WP_081169883.1">
    <property type="nucleotide sequence ID" value="NZ_LWBP01000217.1"/>
</dbReference>
<comment type="caution">
    <text evidence="1">The sequence shown here is derived from an EMBL/GenBank/DDBJ whole genome shotgun (WGS) entry which is preliminary data.</text>
</comment>
<accession>A0A1V9EZV4</accession>
<keyword evidence="2" id="KW-1185">Reference proteome</keyword>
<evidence type="ECO:0000313" key="2">
    <source>
        <dbReference type="Proteomes" id="UP000192276"/>
    </source>
</evidence>
<sequence length="116" mass="13517">MTQAAEDITFYQQQAKSGAIDPFPYDRLMIYYRKQKEYKKELQLINRALKVFGDHFKKQTAAVLQTARSQAAIKRLSEKISRSSGLIDKKGKPNYIPEPLLRWTKRKQAVEAKLKK</sequence>
<dbReference type="AlphaFoldDB" id="A0A1V9EZV4"/>
<proteinExistence type="predicted"/>
<evidence type="ECO:0000313" key="1">
    <source>
        <dbReference type="EMBL" id="OQP51681.1"/>
    </source>
</evidence>
<gene>
    <name evidence="1" type="ORF">A4R26_29320</name>
</gene>
<dbReference type="STRING" id="550983.A4R26_29320"/>